<proteinExistence type="predicted"/>
<organism evidence="4 5">
    <name type="scientific">Streptomyces cacaoi</name>
    <dbReference type="NCBI Taxonomy" id="1898"/>
    <lineage>
        <taxon>Bacteria</taxon>
        <taxon>Bacillati</taxon>
        <taxon>Actinomycetota</taxon>
        <taxon>Actinomycetes</taxon>
        <taxon>Kitasatosporales</taxon>
        <taxon>Streptomycetaceae</taxon>
        <taxon>Streptomyces</taxon>
    </lineage>
</organism>
<evidence type="ECO:0000313" key="4">
    <source>
        <dbReference type="EMBL" id="GEB50387.1"/>
    </source>
</evidence>
<keyword evidence="2" id="KW-0812">Transmembrane</keyword>
<dbReference type="Proteomes" id="UP000319210">
    <property type="component" value="Unassembled WGS sequence"/>
</dbReference>
<evidence type="ECO:0000259" key="3">
    <source>
        <dbReference type="Pfam" id="PF13399"/>
    </source>
</evidence>
<evidence type="ECO:0000256" key="2">
    <source>
        <dbReference type="SAM" id="Phobius"/>
    </source>
</evidence>
<gene>
    <name evidence="4" type="ORF">SCA03_29380</name>
</gene>
<keyword evidence="2" id="KW-1133">Transmembrane helix</keyword>
<evidence type="ECO:0000256" key="1">
    <source>
        <dbReference type="SAM" id="MobiDB-lite"/>
    </source>
</evidence>
<name>A0A4Y3R0E0_STRCI</name>
<reference evidence="4 5" key="1">
    <citation type="submission" date="2019-06" db="EMBL/GenBank/DDBJ databases">
        <title>Whole genome shotgun sequence of Streptomyces cacaoi subsp. cacaoi NBRC 12748.</title>
        <authorList>
            <person name="Hosoyama A."/>
            <person name="Uohara A."/>
            <person name="Ohji S."/>
            <person name="Ichikawa N."/>
        </authorList>
    </citation>
    <scope>NUCLEOTIDE SEQUENCE [LARGE SCALE GENOMIC DNA]</scope>
    <source>
        <strain evidence="4 5">NBRC 12748</strain>
    </source>
</reference>
<evidence type="ECO:0000313" key="5">
    <source>
        <dbReference type="Proteomes" id="UP000319210"/>
    </source>
</evidence>
<feature type="transmembrane region" description="Helical" evidence="2">
    <location>
        <begin position="21"/>
        <end position="43"/>
    </location>
</feature>
<sequence>MGGKYRIKGDRYPRMRRSRGRGKVITAYTAAVLAIAVIGWGTLQLIDVFSGGSGGNTAGTASGSRPSHCATTSAARDDGPEKTPGDEKGGAEGKDSTGAKGSKEDKGDKGGGKGSSAAPGKLPEPGSITVNVLNATSRSGLAKDTSEELKKRGFKIGKVGNAPAELDKKVKKAGVLLGAPGGDTAARLKVLGTQLRGAETRYEKRDGEEIDLVIGKGFTKLTKESSANAALHQLTAEEKRKTRSEAPC</sequence>
<comment type="caution">
    <text evidence="4">The sequence shown here is derived from an EMBL/GenBank/DDBJ whole genome shotgun (WGS) entry which is preliminary data.</text>
</comment>
<dbReference type="Gene3D" id="3.30.70.2390">
    <property type="match status" value="1"/>
</dbReference>
<dbReference type="Pfam" id="PF13399">
    <property type="entry name" value="LytR_C"/>
    <property type="match status" value="1"/>
</dbReference>
<dbReference type="EMBL" id="BJMM01000012">
    <property type="protein sequence ID" value="GEB50387.1"/>
    <property type="molecule type" value="Genomic_DNA"/>
</dbReference>
<accession>A0A4Y3R0E0</accession>
<feature type="domain" description="LytR/CpsA/Psr regulator C-terminal" evidence="3">
    <location>
        <begin position="127"/>
        <end position="218"/>
    </location>
</feature>
<feature type="compositionally biased region" description="Basic and acidic residues" evidence="1">
    <location>
        <begin position="75"/>
        <end position="111"/>
    </location>
</feature>
<dbReference type="AlphaFoldDB" id="A0A4Y3R0E0"/>
<protein>
    <submittedName>
        <fullName evidence="4">Membrane protein</fullName>
    </submittedName>
</protein>
<dbReference type="InterPro" id="IPR027381">
    <property type="entry name" value="LytR/CpsA/Psr_C"/>
</dbReference>
<feature type="region of interest" description="Disordered" evidence="1">
    <location>
        <begin position="56"/>
        <end position="129"/>
    </location>
</feature>
<keyword evidence="5" id="KW-1185">Reference proteome</keyword>
<keyword evidence="2" id="KW-0472">Membrane</keyword>